<dbReference type="Proteomes" id="UP000065807">
    <property type="component" value="Chromosome"/>
</dbReference>
<dbReference type="PANTHER" id="PTHR21098">
    <property type="entry name" value="RIBOFLAVIN SYNTHASE ALPHA CHAIN"/>
    <property type="match status" value="1"/>
</dbReference>
<evidence type="ECO:0000256" key="3">
    <source>
        <dbReference type="ARBA" id="ARBA00004887"/>
    </source>
</evidence>
<dbReference type="Gene3D" id="2.40.30.20">
    <property type="match status" value="2"/>
</dbReference>
<dbReference type="SUPFAM" id="SSF63380">
    <property type="entry name" value="Riboflavin synthase domain-like"/>
    <property type="match status" value="2"/>
</dbReference>
<keyword evidence="6" id="KW-0686">Riboflavin biosynthesis</keyword>
<reference evidence="13" key="2">
    <citation type="journal article" date="2016" name="Int. J. Syst. Evol. Microbiol.">
        <title>Complete genome sequence and cell structure of Limnochorda pilosa, a Gram-negative spore-former within the phylum Firmicutes.</title>
        <authorList>
            <person name="Watanabe M."/>
            <person name="Kojima H."/>
            <person name="Fukui M."/>
        </authorList>
    </citation>
    <scope>NUCLEOTIDE SEQUENCE [LARGE SCALE GENOMIC DNA]</scope>
    <source>
        <strain evidence="13">HC45</strain>
    </source>
</reference>
<feature type="repeat" description="Lumazine-binding" evidence="10">
    <location>
        <begin position="97"/>
        <end position="197"/>
    </location>
</feature>
<dbReference type="PATRIC" id="fig|1555112.3.peg.3334"/>
<feature type="repeat" description="Lumazine-binding" evidence="10">
    <location>
        <begin position="1"/>
        <end position="96"/>
    </location>
</feature>
<dbReference type="CDD" id="cd00402">
    <property type="entry name" value="Riboflavin_synthase_like"/>
    <property type="match status" value="1"/>
</dbReference>
<evidence type="ECO:0000256" key="1">
    <source>
        <dbReference type="ARBA" id="ARBA00000968"/>
    </source>
</evidence>
<dbReference type="Pfam" id="PF00677">
    <property type="entry name" value="Lum_binding"/>
    <property type="match status" value="2"/>
</dbReference>
<evidence type="ECO:0000256" key="2">
    <source>
        <dbReference type="ARBA" id="ARBA00002803"/>
    </source>
</evidence>
<evidence type="ECO:0000313" key="12">
    <source>
        <dbReference type="EMBL" id="BAS29113.1"/>
    </source>
</evidence>
<evidence type="ECO:0000256" key="9">
    <source>
        <dbReference type="NCBIfam" id="TIGR00187"/>
    </source>
</evidence>
<dbReference type="InterPro" id="IPR017938">
    <property type="entry name" value="Riboflavin_synthase-like_b-brl"/>
</dbReference>
<dbReference type="FunFam" id="2.40.30.20:FF:000003">
    <property type="entry name" value="Riboflavin synthase, alpha subunit"/>
    <property type="match status" value="1"/>
</dbReference>
<dbReference type="GO" id="GO:0004746">
    <property type="term" value="F:riboflavin synthase activity"/>
    <property type="evidence" value="ECO:0007669"/>
    <property type="project" value="UniProtKB-UniRule"/>
</dbReference>
<dbReference type="InterPro" id="IPR023366">
    <property type="entry name" value="ATP_synth_asu-like_sf"/>
</dbReference>
<evidence type="ECO:0000256" key="7">
    <source>
        <dbReference type="ARBA" id="ARBA00022679"/>
    </source>
</evidence>
<sequence>MFTGIVEEMGRVTGLERREGLTRLEVAARRTREDLEEGSSISVNGTCLTVVALGAGSFTVECAPETLARTNLGALKPGDPVNLERALRMGDRLDGHMVLGHVDGTARVVEVHPEGETHRIWLLPDPELARYLPYKGSVALDGVSMTVAERRRVGDQVQVAVMVIPHTHQVTTLGRLRPGDRVNVEIDPLARYLESLLESGLPYGRPEEAPAP</sequence>
<evidence type="ECO:0000256" key="10">
    <source>
        <dbReference type="PROSITE-ProRule" id="PRU00524"/>
    </source>
</evidence>
<evidence type="ECO:0000256" key="8">
    <source>
        <dbReference type="ARBA" id="ARBA00022737"/>
    </source>
</evidence>
<feature type="domain" description="Lumazine-binding" evidence="11">
    <location>
        <begin position="97"/>
        <end position="197"/>
    </location>
</feature>
<keyword evidence="13" id="KW-1185">Reference proteome</keyword>
<organism evidence="12 13">
    <name type="scientific">Limnochorda pilosa</name>
    <dbReference type="NCBI Taxonomy" id="1555112"/>
    <lineage>
        <taxon>Bacteria</taxon>
        <taxon>Bacillati</taxon>
        <taxon>Bacillota</taxon>
        <taxon>Limnochordia</taxon>
        <taxon>Limnochordales</taxon>
        <taxon>Limnochordaceae</taxon>
        <taxon>Limnochorda</taxon>
    </lineage>
</organism>
<comment type="catalytic activity">
    <reaction evidence="1">
        <text>2 6,7-dimethyl-8-(1-D-ribityl)lumazine + H(+) = 5-amino-6-(D-ribitylamino)uracil + riboflavin</text>
        <dbReference type="Rhea" id="RHEA:20772"/>
        <dbReference type="ChEBI" id="CHEBI:15378"/>
        <dbReference type="ChEBI" id="CHEBI:15934"/>
        <dbReference type="ChEBI" id="CHEBI:57986"/>
        <dbReference type="ChEBI" id="CHEBI:58201"/>
        <dbReference type="EC" id="2.5.1.9"/>
    </reaction>
</comment>
<dbReference type="PANTHER" id="PTHR21098:SF0">
    <property type="entry name" value="RIBOFLAVIN SYNTHASE"/>
    <property type="match status" value="1"/>
</dbReference>
<keyword evidence="7" id="KW-0808">Transferase</keyword>
<evidence type="ECO:0000313" key="13">
    <source>
        <dbReference type="Proteomes" id="UP000065807"/>
    </source>
</evidence>
<dbReference type="PIRSF" id="PIRSF000498">
    <property type="entry name" value="Riboflavin_syn_A"/>
    <property type="match status" value="1"/>
</dbReference>
<comment type="pathway">
    <text evidence="3">Cofactor biosynthesis; riboflavin biosynthesis; riboflavin from 2-hydroxy-3-oxobutyl phosphate and 5-amino-6-(D-ribitylamino)uracil: step 2/2.</text>
</comment>
<evidence type="ECO:0000259" key="11">
    <source>
        <dbReference type="PROSITE" id="PS51177"/>
    </source>
</evidence>
<dbReference type="AlphaFoldDB" id="A0A0K2SPQ1"/>
<proteinExistence type="predicted"/>
<dbReference type="OrthoDB" id="9788537at2"/>
<dbReference type="EMBL" id="AP014924">
    <property type="protein sequence ID" value="BAS29113.1"/>
    <property type="molecule type" value="Genomic_DNA"/>
</dbReference>
<dbReference type="NCBIfam" id="TIGR00187">
    <property type="entry name" value="ribE"/>
    <property type="match status" value="1"/>
</dbReference>
<accession>A0A0K2SPQ1</accession>
<dbReference type="KEGG" id="lpil:LIP_3300"/>
<dbReference type="RefSeq" id="WP_068140453.1">
    <property type="nucleotide sequence ID" value="NZ_AP014924.1"/>
</dbReference>
<dbReference type="NCBIfam" id="NF006767">
    <property type="entry name" value="PRK09289.1"/>
    <property type="match status" value="1"/>
</dbReference>
<dbReference type="STRING" id="1555112.LIP_3300"/>
<dbReference type="GO" id="GO:0009231">
    <property type="term" value="P:riboflavin biosynthetic process"/>
    <property type="evidence" value="ECO:0007669"/>
    <property type="project" value="UniProtKB-KW"/>
</dbReference>
<evidence type="ECO:0000256" key="4">
    <source>
        <dbReference type="ARBA" id="ARBA00012827"/>
    </source>
</evidence>
<dbReference type="PROSITE" id="PS51177">
    <property type="entry name" value="LUMAZINE_BIND"/>
    <property type="match status" value="2"/>
</dbReference>
<gene>
    <name evidence="12" type="ORF">LIP_3300</name>
</gene>
<dbReference type="EC" id="2.5.1.9" evidence="4 9"/>
<evidence type="ECO:0000256" key="6">
    <source>
        <dbReference type="ARBA" id="ARBA00022619"/>
    </source>
</evidence>
<comment type="function">
    <text evidence="2">Catalyzes the dismutation of two molecules of 6,7-dimethyl-8-ribityllumazine, resulting in the formation of riboflavin and 5-amino-6-(D-ribitylamino)uracil.</text>
</comment>
<evidence type="ECO:0000256" key="5">
    <source>
        <dbReference type="ARBA" id="ARBA00013950"/>
    </source>
</evidence>
<dbReference type="InterPro" id="IPR001783">
    <property type="entry name" value="Lumazine-bd"/>
</dbReference>
<protein>
    <recommendedName>
        <fullName evidence="5 9">Riboflavin synthase</fullName>
        <ecNumber evidence="4 9">2.5.1.9</ecNumber>
    </recommendedName>
</protein>
<dbReference type="InterPro" id="IPR026017">
    <property type="entry name" value="Lumazine-bd_dom"/>
</dbReference>
<reference evidence="13" key="1">
    <citation type="submission" date="2015-07" db="EMBL/GenBank/DDBJ databases">
        <title>Complete genome sequence and phylogenetic analysis of Limnochorda pilosa.</title>
        <authorList>
            <person name="Watanabe M."/>
            <person name="Kojima H."/>
            <person name="Fukui M."/>
        </authorList>
    </citation>
    <scope>NUCLEOTIDE SEQUENCE [LARGE SCALE GENOMIC DNA]</scope>
    <source>
        <strain evidence="13">HC45</strain>
    </source>
</reference>
<keyword evidence="8" id="KW-0677">Repeat</keyword>
<feature type="domain" description="Lumazine-binding" evidence="11">
    <location>
        <begin position="1"/>
        <end position="96"/>
    </location>
</feature>
<name>A0A0K2SPQ1_LIMPI</name>